<keyword evidence="1" id="KW-0812">Transmembrane</keyword>
<name>A0A6N2VL28_9BACE</name>
<protein>
    <submittedName>
        <fullName evidence="2">Uncharacterized protein</fullName>
    </submittedName>
</protein>
<evidence type="ECO:0000256" key="1">
    <source>
        <dbReference type="SAM" id="Phobius"/>
    </source>
</evidence>
<gene>
    <name evidence="2" type="ORF">BFLFYP10_02330</name>
</gene>
<reference evidence="2" key="1">
    <citation type="submission" date="2019-11" db="EMBL/GenBank/DDBJ databases">
        <authorList>
            <person name="Feng L."/>
        </authorList>
    </citation>
    <scope>NUCLEOTIDE SEQUENCE</scope>
    <source>
        <strain evidence="2">BfaecisLFYP10</strain>
    </source>
</reference>
<keyword evidence="1" id="KW-0472">Membrane</keyword>
<dbReference type="EMBL" id="CACRSZ010000054">
    <property type="protein sequence ID" value="VYT31189.1"/>
    <property type="molecule type" value="Genomic_DNA"/>
</dbReference>
<keyword evidence="1" id="KW-1133">Transmembrane helix</keyword>
<sequence>MKKRLYILVVSVTCVLLIFSLIAYLADKIEVVYSVWIGSFIISFIIAFILLLNKLVKLTPMYRLLFANTYMVFNNNPNNRADMVRNYKIVSLGSNNALYAFHFQDILGANWSTGLQTTAESSLIFMKYHSYLQNHGVIILTLCPLGTLSNEGLPPWHRAKYVSFLPEVSARKDTLFVRYPIIMDIKFSLIALLKALLSFPSENPITIGVQMMDKRQLQIDAQRRVDGWKKQFGIIDMESPLSAALLKRQKIVLDRYNELIKFIKERGYKPIFVMPPVTLELSSYFSDTFFENYIYSFTNQFPEIPFLNYFREMEFTDPELYLNSFYLNLQGRKKFTRKVLEDLELINTIQ</sequence>
<accession>A0A6N2VL28</accession>
<dbReference type="RefSeq" id="WP_156730126.1">
    <property type="nucleotide sequence ID" value="NZ_CACRSZ010000054.1"/>
</dbReference>
<organism evidence="2">
    <name type="scientific">Bacteroides faecis</name>
    <dbReference type="NCBI Taxonomy" id="674529"/>
    <lineage>
        <taxon>Bacteria</taxon>
        <taxon>Pseudomonadati</taxon>
        <taxon>Bacteroidota</taxon>
        <taxon>Bacteroidia</taxon>
        <taxon>Bacteroidales</taxon>
        <taxon>Bacteroidaceae</taxon>
        <taxon>Bacteroides</taxon>
    </lineage>
</organism>
<proteinExistence type="predicted"/>
<dbReference type="AlphaFoldDB" id="A0A6N2VL28"/>
<evidence type="ECO:0000313" key="2">
    <source>
        <dbReference type="EMBL" id="VYT31189.1"/>
    </source>
</evidence>
<feature type="transmembrane region" description="Helical" evidence="1">
    <location>
        <begin position="31"/>
        <end position="53"/>
    </location>
</feature>
<feature type="transmembrane region" description="Helical" evidence="1">
    <location>
        <begin position="5"/>
        <end position="25"/>
    </location>
</feature>